<sequence length="284" mass="31915">MILKFGSKGNEVITLQQQLKKLGYKGKNGKDLVTDGDFGEQTEFAVISFQTKVGLVADGKVGDKTRQALLGQSVDKLLKDSDYKAAAERLNVSELTIRVFGAVEGNGVGFLSNGKPKILFERHRMYVYLKQKKGLDFANKMMAKYPNVVNTATGGYQGNAAEYVRLELAKQIDEESALMSASWGQFQIMAENWKDLGYASVQEFVDQHYASESYHLDAFIRFIEFKSGTIANKKVKLIDALRAQNWEAVFTLYNGPNYKKLGYQAKFQKQWDHLEPIYGETKAA</sequence>
<dbReference type="InterPro" id="IPR002477">
    <property type="entry name" value="Peptidoglycan-bd-like"/>
</dbReference>
<name>A0A1E7RC94_9GAMM</name>
<keyword evidence="4" id="KW-1185">Reference proteome</keyword>
<dbReference type="Pfam" id="PF11860">
    <property type="entry name" value="Muramidase"/>
    <property type="match status" value="1"/>
</dbReference>
<comment type="caution">
    <text evidence="3">The sequence shown here is derived from an EMBL/GenBank/DDBJ whole genome shotgun (WGS) entry which is preliminary data.</text>
</comment>
<dbReference type="SUPFAM" id="SSF47240">
    <property type="entry name" value="Ferritin-like"/>
    <property type="match status" value="1"/>
</dbReference>
<dbReference type="Pfam" id="PF01471">
    <property type="entry name" value="PG_binding_1"/>
    <property type="match status" value="1"/>
</dbReference>
<dbReference type="InterPro" id="IPR036366">
    <property type="entry name" value="PGBDSf"/>
</dbReference>
<dbReference type="GO" id="GO:0016787">
    <property type="term" value="F:hydrolase activity"/>
    <property type="evidence" value="ECO:0007669"/>
    <property type="project" value="UniProtKB-KW"/>
</dbReference>
<dbReference type="Proteomes" id="UP000185895">
    <property type="component" value="Unassembled WGS sequence"/>
</dbReference>
<dbReference type="RefSeq" id="WP_070069613.1">
    <property type="nucleotide sequence ID" value="NZ_MKKK01000017.1"/>
</dbReference>
<dbReference type="EMBL" id="MKKK01000017">
    <property type="protein sequence ID" value="OEY96913.1"/>
    <property type="molecule type" value="Genomic_DNA"/>
</dbReference>
<feature type="domain" description="Peptidoglycan binding-like" evidence="1">
    <location>
        <begin position="9"/>
        <end position="69"/>
    </location>
</feature>
<organism evidence="3 4">
    <name type="scientific">Acinetobacter qingfengensis</name>
    <dbReference type="NCBI Taxonomy" id="1262585"/>
    <lineage>
        <taxon>Bacteria</taxon>
        <taxon>Pseudomonadati</taxon>
        <taxon>Pseudomonadota</taxon>
        <taxon>Gammaproteobacteria</taxon>
        <taxon>Moraxellales</taxon>
        <taxon>Moraxellaceae</taxon>
        <taxon>Acinetobacter</taxon>
    </lineage>
</organism>
<accession>A0A1E7RC94</accession>
<dbReference type="InterPro" id="IPR024408">
    <property type="entry name" value="Muramidase"/>
</dbReference>
<dbReference type="STRING" id="1262585.BJI46_11565"/>
<evidence type="ECO:0000313" key="4">
    <source>
        <dbReference type="Proteomes" id="UP000185895"/>
    </source>
</evidence>
<keyword evidence="3" id="KW-0378">Hydrolase</keyword>
<proteinExistence type="predicted"/>
<feature type="domain" description="N-acetylmuramidase" evidence="2">
    <location>
        <begin position="99"/>
        <end position="273"/>
    </location>
</feature>
<evidence type="ECO:0000259" key="2">
    <source>
        <dbReference type="Pfam" id="PF11860"/>
    </source>
</evidence>
<dbReference type="AlphaFoldDB" id="A0A1E7RC94"/>
<protein>
    <submittedName>
        <fullName evidence="3">Hydrolase</fullName>
    </submittedName>
</protein>
<reference evidence="3 4" key="1">
    <citation type="submission" date="2016-09" db="EMBL/GenBank/DDBJ databases">
        <authorList>
            <person name="Capua I."/>
            <person name="De Benedictis P."/>
            <person name="Joannis T."/>
            <person name="Lombin L.H."/>
            <person name="Cattoli G."/>
        </authorList>
    </citation>
    <scope>NUCLEOTIDE SEQUENCE [LARGE SCALE GENOMIC DNA]</scope>
    <source>
        <strain evidence="3 4">ANC 4671</strain>
    </source>
</reference>
<dbReference type="InterPro" id="IPR009078">
    <property type="entry name" value="Ferritin-like_SF"/>
</dbReference>
<dbReference type="SUPFAM" id="SSF47090">
    <property type="entry name" value="PGBD-like"/>
    <property type="match status" value="1"/>
</dbReference>
<dbReference type="InterPro" id="IPR036365">
    <property type="entry name" value="PGBD-like_sf"/>
</dbReference>
<evidence type="ECO:0000259" key="1">
    <source>
        <dbReference type="Pfam" id="PF01471"/>
    </source>
</evidence>
<gene>
    <name evidence="3" type="ORF">BJI46_11565</name>
</gene>
<dbReference type="OrthoDB" id="1523598at2"/>
<evidence type="ECO:0000313" key="3">
    <source>
        <dbReference type="EMBL" id="OEY96913.1"/>
    </source>
</evidence>
<dbReference type="Gene3D" id="1.10.101.10">
    <property type="entry name" value="PGBD-like superfamily/PGBD"/>
    <property type="match status" value="1"/>
</dbReference>